<sequence>MKYVTHLALLALTFTLAACSSQPDYRAARDGGYGYSETKLTDTQYRVSFKARGTDKSQAMNYAMLRAAEVTLQEDYDWFLVVHRDTLIDRERVPNPYPNYLTSHDMVTYCSAAGCFVRSYPRTAFSAGIHLGGRVDSDIEVVLEIKMGAGPIPDTDYSFNAEEVVKNLRPKTEEE</sequence>
<name>A0A094ISP8_9GAMM</name>
<dbReference type="PROSITE" id="PS51257">
    <property type="entry name" value="PROKAR_LIPOPROTEIN"/>
    <property type="match status" value="1"/>
</dbReference>
<organism evidence="2 3">
    <name type="scientific">Pseudidiomarina salinarum</name>
    <dbReference type="NCBI Taxonomy" id="435908"/>
    <lineage>
        <taxon>Bacteria</taxon>
        <taxon>Pseudomonadati</taxon>
        <taxon>Pseudomonadota</taxon>
        <taxon>Gammaproteobacteria</taxon>
        <taxon>Alteromonadales</taxon>
        <taxon>Idiomarinaceae</taxon>
        <taxon>Pseudidiomarina</taxon>
    </lineage>
</organism>
<dbReference type="RefSeq" id="WP_034776088.1">
    <property type="nucleotide sequence ID" value="NZ_JPER01000004.1"/>
</dbReference>
<dbReference type="NCBIfam" id="NF047637">
    <property type="entry name" value="lipo_CC0125"/>
    <property type="match status" value="1"/>
</dbReference>
<dbReference type="AlphaFoldDB" id="A0A094ISP8"/>
<gene>
    <name evidence="2" type="ORF">IDSA_09335</name>
</gene>
<dbReference type="eggNOG" id="ENOG5032W22">
    <property type="taxonomic scope" value="Bacteria"/>
</dbReference>
<dbReference type="EMBL" id="JPER01000004">
    <property type="protein sequence ID" value="KFZ30715.1"/>
    <property type="molecule type" value="Genomic_DNA"/>
</dbReference>
<evidence type="ECO:0000313" key="3">
    <source>
        <dbReference type="Proteomes" id="UP000054363"/>
    </source>
</evidence>
<feature type="chain" id="PRO_5001898879" description="Lipoprotein" evidence="1">
    <location>
        <begin position="18"/>
        <end position="175"/>
    </location>
</feature>
<accession>A0A094ISP8</accession>
<evidence type="ECO:0000256" key="1">
    <source>
        <dbReference type="SAM" id="SignalP"/>
    </source>
</evidence>
<protein>
    <recommendedName>
        <fullName evidence="4">Lipoprotein</fullName>
    </recommendedName>
</protein>
<comment type="caution">
    <text evidence="2">The sequence shown here is derived from an EMBL/GenBank/DDBJ whole genome shotgun (WGS) entry which is preliminary data.</text>
</comment>
<feature type="signal peptide" evidence="1">
    <location>
        <begin position="1"/>
        <end position="17"/>
    </location>
</feature>
<proteinExistence type="predicted"/>
<keyword evidence="1" id="KW-0732">Signal</keyword>
<dbReference type="Proteomes" id="UP000054363">
    <property type="component" value="Unassembled WGS sequence"/>
</dbReference>
<dbReference type="OrthoDB" id="7172943at2"/>
<evidence type="ECO:0008006" key="4">
    <source>
        <dbReference type="Google" id="ProtNLM"/>
    </source>
</evidence>
<evidence type="ECO:0000313" key="2">
    <source>
        <dbReference type="EMBL" id="KFZ30715.1"/>
    </source>
</evidence>
<keyword evidence="3" id="KW-1185">Reference proteome</keyword>
<dbReference type="STRING" id="435908.IDSA_09335"/>
<reference evidence="2 3" key="1">
    <citation type="submission" date="2014-06" db="EMBL/GenBank/DDBJ databases">
        <title>The draft genome sequence of Idiomarina salinarum ISL-52.</title>
        <authorList>
            <person name="Du J."/>
            <person name="Shao Z."/>
        </authorList>
    </citation>
    <scope>NUCLEOTIDE SEQUENCE [LARGE SCALE GENOMIC DNA]</scope>
    <source>
        <strain evidence="2 3">ISL-52</strain>
    </source>
</reference>